<dbReference type="EMBL" id="CACSIO010000023">
    <property type="protein sequence ID" value="CAA0116058.1"/>
    <property type="molecule type" value="Genomic_DNA"/>
</dbReference>
<dbReference type="AlphaFoldDB" id="A0A5S9QF24"/>
<proteinExistence type="predicted"/>
<dbReference type="Proteomes" id="UP000441399">
    <property type="component" value="Unassembled WGS sequence"/>
</dbReference>
<evidence type="ECO:0000313" key="2">
    <source>
        <dbReference type="Proteomes" id="UP000441399"/>
    </source>
</evidence>
<protein>
    <submittedName>
        <fullName evidence="1">Uncharacterized protein</fullName>
    </submittedName>
</protein>
<evidence type="ECO:0000313" key="1">
    <source>
        <dbReference type="EMBL" id="CAA0116058.1"/>
    </source>
</evidence>
<reference evidence="1 2" key="1">
    <citation type="submission" date="2019-11" db="EMBL/GenBank/DDBJ databases">
        <authorList>
            <person name="Holert J."/>
        </authorList>
    </citation>
    <scope>NUCLEOTIDE SEQUENCE [LARGE SCALE GENOMIC DNA]</scope>
    <source>
        <strain evidence="1">SB11_3</strain>
    </source>
</reference>
<keyword evidence="2" id="KW-1185">Reference proteome</keyword>
<dbReference type="OrthoDB" id="9927058at2"/>
<accession>A0A5S9QF24</accession>
<sequence>MLNFILMRAERACDYVSNSVRIRATNKQEGINRTFEEKEARIFQRVLEQGAQQHPTQRLISNYP</sequence>
<gene>
    <name evidence="1" type="ORF">OPDIPICF_01808</name>
</gene>
<organism evidence="1 2">
    <name type="scientific">BD1-7 clade bacterium</name>
    <dbReference type="NCBI Taxonomy" id="2029982"/>
    <lineage>
        <taxon>Bacteria</taxon>
        <taxon>Pseudomonadati</taxon>
        <taxon>Pseudomonadota</taxon>
        <taxon>Gammaproteobacteria</taxon>
        <taxon>Cellvibrionales</taxon>
        <taxon>Spongiibacteraceae</taxon>
        <taxon>BD1-7 clade</taxon>
    </lineage>
</organism>
<name>A0A5S9QF24_9GAMM</name>